<protein>
    <submittedName>
        <fullName evidence="2">Uncharacterized protein</fullName>
    </submittedName>
</protein>
<evidence type="ECO:0000256" key="1">
    <source>
        <dbReference type="SAM" id="MobiDB-lite"/>
    </source>
</evidence>
<dbReference type="RefSeq" id="XP_009854003.1">
    <property type="nucleotide sequence ID" value="XM_009855701.1"/>
</dbReference>
<dbReference type="OrthoDB" id="4364733at2759"/>
<sequence>MTNRTTSSRSEKRQRTASPNLASDKEKPVAVSPAGNTPTLPDNFNGDLSMLPDFNLNAQELPSSQIARLPTAVTNSLLAYAAARDPYINSIVAHQHDLERARERARIIKFTRDSQRAKKMLNTEYAVSDIGKWFDDILKTVEKARGSDCSYGTRKNAVKAMIQIMRHMVVALNDVHYHKTLFMKEADEMEKKLLEMMTHFDGDELARLDEEGWTDEVRELIQETGGYPMYGRLNEVVKMLEGDYEEDGEEDEEVE</sequence>
<dbReference type="AlphaFoldDB" id="F8MVU7"/>
<dbReference type="VEuPathDB" id="FungiDB:NEUTE1DRAFT_112565"/>
<proteinExistence type="predicted"/>
<dbReference type="GeneID" id="20822624"/>
<accession>F8MVU7</accession>
<dbReference type="Proteomes" id="UP000008065">
    <property type="component" value="Unassembled WGS sequence"/>
</dbReference>
<dbReference type="EMBL" id="GL891307">
    <property type="protein sequence ID" value="EGO53995.1"/>
    <property type="molecule type" value="Genomic_DNA"/>
</dbReference>
<reference evidence="3" key="1">
    <citation type="journal article" date="2011" name="Genetics">
        <title>Massive changes in genome architecture accompany the transition to self-fertility in the filamentous fungus Neurospora tetrasperma.</title>
        <authorList>
            <person name="Ellison C.E."/>
            <person name="Stajich J.E."/>
            <person name="Jacobson D.J."/>
            <person name="Natvig D.O."/>
            <person name="Lapidus A."/>
            <person name="Foster B."/>
            <person name="Aerts A."/>
            <person name="Riley R."/>
            <person name="Lindquist E.A."/>
            <person name="Grigoriev I.V."/>
            <person name="Taylor J.W."/>
        </authorList>
    </citation>
    <scope>NUCLEOTIDE SEQUENCE [LARGE SCALE GENOMIC DNA]</scope>
    <source>
        <strain evidence="3">FGSC 2508 / P0657</strain>
    </source>
</reference>
<name>F8MVU7_NEUT8</name>
<evidence type="ECO:0000313" key="2">
    <source>
        <dbReference type="EMBL" id="EGO53995.1"/>
    </source>
</evidence>
<evidence type="ECO:0000313" key="3">
    <source>
        <dbReference type="Proteomes" id="UP000008065"/>
    </source>
</evidence>
<gene>
    <name evidence="2" type="ORF">NEUTE1DRAFT_112565</name>
</gene>
<dbReference type="KEGG" id="nte:NEUTE1DRAFT112565"/>
<feature type="region of interest" description="Disordered" evidence="1">
    <location>
        <begin position="1"/>
        <end position="46"/>
    </location>
</feature>
<organism evidence="2 3">
    <name type="scientific">Neurospora tetrasperma (strain FGSC 2508 / ATCC MYA-4615 / P0657)</name>
    <dbReference type="NCBI Taxonomy" id="510951"/>
    <lineage>
        <taxon>Eukaryota</taxon>
        <taxon>Fungi</taxon>
        <taxon>Dikarya</taxon>
        <taxon>Ascomycota</taxon>
        <taxon>Pezizomycotina</taxon>
        <taxon>Sordariomycetes</taxon>
        <taxon>Sordariomycetidae</taxon>
        <taxon>Sordariales</taxon>
        <taxon>Sordariaceae</taxon>
        <taxon>Neurospora</taxon>
    </lineage>
</organism>
<keyword evidence="3" id="KW-1185">Reference proteome</keyword>
<dbReference type="HOGENOM" id="CLU_1090275_0_0_1"/>